<evidence type="ECO:0000313" key="3">
    <source>
        <dbReference type="EMBL" id="MBK6004554.1"/>
    </source>
</evidence>
<name>A0A934TNF9_9BURK</name>
<dbReference type="PANTHER" id="PTHR35936:SF17">
    <property type="entry name" value="ARGININE-BINDING EXTRACELLULAR PROTEIN ARTP"/>
    <property type="match status" value="1"/>
</dbReference>
<evidence type="ECO:0000256" key="1">
    <source>
        <dbReference type="ARBA" id="ARBA00022729"/>
    </source>
</evidence>
<sequence>MRVCADPDNLPYSRADGSGFENRIAQLVADDFGVPLEYAWLPDVRGFIRKTMGAGLCDVVIGVPVGFERTLNTRAYYRSSYVLVEPAGDTSPPAGFDDPRLRQWRIGVQLIGDDGATSPPGHALARVGATTNVVGYPIGGDTPAAARIMHALDRGELDAAFVWGPQAGYYAAQAKRPLAVHYVPPPPSLLHQSFSFPIAMGVRRGDQALRDRLDDFIARRHADIARILDGYGVPRVEDPAS</sequence>
<protein>
    <submittedName>
        <fullName evidence="3">Quinoprotein dehydrogenase-associated putative ABC transporter substrate-binding protein</fullName>
    </submittedName>
</protein>
<dbReference type="InterPro" id="IPR001638">
    <property type="entry name" value="Solute-binding_3/MltF_N"/>
</dbReference>
<organism evidence="3 4">
    <name type="scientific">Ramlibacter ginsenosidimutans</name>
    <dbReference type="NCBI Taxonomy" id="502333"/>
    <lineage>
        <taxon>Bacteria</taxon>
        <taxon>Pseudomonadati</taxon>
        <taxon>Pseudomonadota</taxon>
        <taxon>Betaproteobacteria</taxon>
        <taxon>Burkholderiales</taxon>
        <taxon>Comamonadaceae</taxon>
        <taxon>Ramlibacter</taxon>
    </lineage>
</organism>
<reference evidence="3" key="1">
    <citation type="journal article" date="2012" name="J. Microbiol. Biotechnol.">
        <title>Ramlibacter ginsenosidimutans sp. nov., with ginsenoside-converting activity.</title>
        <authorList>
            <person name="Wang L."/>
            <person name="An D.S."/>
            <person name="Kim S.G."/>
            <person name="Jin F.X."/>
            <person name="Kim S.C."/>
            <person name="Lee S.T."/>
            <person name="Im W.T."/>
        </authorList>
    </citation>
    <scope>NUCLEOTIDE SEQUENCE</scope>
    <source>
        <strain evidence="3">KACC 17527</strain>
    </source>
</reference>
<comment type="caution">
    <text evidence="3">The sequence shown here is derived from an EMBL/GenBank/DDBJ whole genome shotgun (WGS) entry which is preliminary data.</text>
</comment>
<dbReference type="Proteomes" id="UP000630528">
    <property type="component" value="Unassembled WGS sequence"/>
</dbReference>
<keyword evidence="1" id="KW-0732">Signal</keyword>
<evidence type="ECO:0000313" key="4">
    <source>
        <dbReference type="Proteomes" id="UP000630528"/>
    </source>
</evidence>
<dbReference type="Gene3D" id="3.40.190.10">
    <property type="entry name" value="Periplasmic binding protein-like II"/>
    <property type="match status" value="2"/>
</dbReference>
<keyword evidence="4" id="KW-1185">Reference proteome</keyword>
<gene>
    <name evidence="3" type="ORF">JJB11_00500</name>
</gene>
<dbReference type="AlphaFoldDB" id="A0A934TNF9"/>
<evidence type="ECO:0000259" key="2">
    <source>
        <dbReference type="SMART" id="SM00062"/>
    </source>
</evidence>
<dbReference type="PANTHER" id="PTHR35936">
    <property type="entry name" value="MEMBRANE-BOUND LYTIC MUREIN TRANSGLYCOSYLASE F"/>
    <property type="match status" value="1"/>
</dbReference>
<dbReference type="InterPro" id="IPR022448">
    <property type="entry name" value="Quinoprotein_dehydrogenase"/>
</dbReference>
<proteinExistence type="predicted"/>
<dbReference type="SMART" id="SM00062">
    <property type="entry name" value="PBPb"/>
    <property type="match status" value="1"/>
</dbReference>
<dbReference type="EMBL" id="JAEPWM010000001">
    <property type="protein sequence ID" value="MBK6004554.1"/>
    <property type="molecule type" value="Genomic_DNA"/>
</dbReference>
<dbReference type="SUPFAM" id="SSF53850">
    <property type="entry name" value="Periplasmic binding protein-like II"/>
    <property type="match status" value="1"/>
</dbReference>
<accession>A0A934TNF9</accession>
<reference evidence="3" key="2">
    <citation type="submission" date="2021-01" db="EMBL/GenBank/DDBJ databases">
        <authorList>
            <person name="Kang M."/>
        </authorList>
    </citation>
    <scope>NUCLEOTIDE SEQUENCE</scope>
    <source>
        <strain evidence="3">KACC 17527</strain>
    </source>
</reference>
<feature type="domain" description="Solute-binding protein family 3/N-terminal" evidence="2">
    <location>
        <begin position="2"/>
        <end position="235"/>
    </location>
</feature>
<dbReference type="NCBIfam" id="TIGR03871">
    <property type="entry name" value="ABC_peri_MoxJ_2"/>
    <property type="match status" value="1"/>
</dbReference>